<dbReference type="GeneID" id="10153179"/>
<organism evidence="2 3">
    <name type="scientific">Desulfurococcus mucosus (strain ATCC 35584 / DSM 2162 / JCM 9187 / O7/1)</name>
    <dbReference type="NCBI Taxonomy" id="765177"/>
    <lineage>
        <taxon>Archaea</taxon>
        <taxon>Thermoproteota</taxon>
        <taxon>Thermoprotei</taxon>
        <taxon>Desulfurococcales</taxon>
        <taxon>Desulfurococcaceae</taxon>
        <taxon>Desulfurococcus</taxon>
    </lineage>
</organism>
<dbReference type="KEGG" id="dmu:Desmu_0486"/>
<evidence type="ECO:0000313" key="2">
    <source>
        <dbReference type="EMBL" id="ADV64799.1"/>
    </source>
</evidence>
<dbReference type="OrthoDB" id="358785at2157"/>
<dbReference type="InterPro" id="IPR023404">
    <property type="entry name" value="rSAM_horseshoe"/>
</dbReference>
<dbReference type="Proteomes" id="UP000001068">
    <property type="component" value="Chromosome"/>
</dbReference>
<dbReference type="PROSITE" id="PS51918">
    <property type="entry name" value="RADICAL_SAM"/>
    <property type="match status" value="1"/>
</dbReference>
<sequence length="527" mass="58735">MLEKIVILDGYTDEPAGLGVPPYINTYPRLIAGAVWNRVRDAEIRYWTIDEARRSLGAFIEEARKSSLLVVVSGVEVPGRYLGGRPLSLRELETILLLTRGVDKILVGPAARYGFASGGGSIAVESKRLKNLFTEIVTGDPEVYMDELVQHGFEKARPWLLRESYELADKAFKLGARIVLQHPNYGRNLIVEVETYRGCSRWLTGGCSFCIEPRYGRPIMRGLKGIVEEAEALYSLGVRHIRLGRQPDILAYMSEDTGREEFPRPNPEALEKLFHGIRSVAPGLVTLHIDNVNPGTIVSHVDESVKALKTIVKYHTPGDVAALGIESFDEKVVKANNLKVGPEEALEAIRIVNRVGGLRGWNGMPHLLPGVNLIYGLPGESRETYRVNLEYLTRIMKEGLMVRRLNIRRVAVLENTPLWLKRSEVEYLLRKHEGLYRLHRVKVMRLFDKAMLKRILPPGTLLYGLIAEKHVAGYTMARFPGSYPVAVKVKGLIPVWSTITARVKGYSAKSVVGEAVAVQPCPSSMGG</sequence>
<dbReference type="Pfam" id="PF04055">
    <property type="entry name" value="Radical_SAM"/>
    <property type="match status" value="1"/>
</dbReference>
<dbReference type="SUPFAM" id="SSF102114">
    <property type="entry name" value="Radical SAM enzymes"/>
    <property type="match status" value="1"/>
</dbReference>
<evidence type="ECO:0000259" key="1">
    <source>
        <dbReference type="PROSITE" id="PS51918"/>
    </source>
</evidence>
<proteinExistence type="predicted"/>
<dbReference type="PANTHER" id="PTHR43324">
    <property type="match status" value="1"/>
</dbReference>
<keyword evidence="3" id="KW-1185">Reference proteome</keyword>
<name>E8R8H3_DESM0</name>
<dbReference type="CDD" id="cd01335">
    <property type="entry name" value="Radical_SAM"/>
    <property type="match status" value="1"/>
</dbReference>
<dbReference type="InterPro" id="IPR006638">
    <property type="entry name" value="Elp3/MiaA/NifB-like_rSAM"/>
</dbReference>
<dbReference type="Gene3D" id="3.80.30.20">
    <property type="entry name" value="tm_1862 like domain"/>
    <property type="match status" value="1"/>
</dbReference>
<dbReference type="InterPro" id="IPR007197">
    <property type="entry name" value="rSAM"/>
</dbReference>
<accession>E8R8H3</accession>
<reference evidence="3" key="1">
    <citation type="submission" date="2010-11" db="EMBL/GenBank/DDBJ databases">
        <title>The complete genome of Desulfurococcus mucosus DSM 2162.</title>
        <authorList>
            <consortium name="US DOE Joint Genome Institute (JGI-PGF)"/>
            <person name="Lucas S."/>
            <person name="Copeland A."/>
            <person name="Lapidus A."/>
            <person name="Bruce D."/>
            <person name="Goodwin L."/>
            <person name="Pitluck S."/>
            <person name="Kyrpides N."/>
            <person name="Mavromatis K."/>
            <person name="Pagani I."/>
            <person name="Ivanova N."/>
            <person name="Ovchinnikova G."/>
            <person name="Chertkov O."/>
            <person name="Held B."/>
            <person name="Brettin T."/>
            <person name="Detter J.C."/>
            <person name="Tapia R."/>
            <person name="Han C."/>
            <person name="Land M."/>
            <person name="Hauser L."/>
            <person name="Markowitz V."/>
            <person name="Cheng J.-F."/>
            <person name="Hugenholtz P."/>
            <person name="Woyke T."/>
            <person name="Wu D."/>
            <person name="Wirth R."/>
            <person name="Bilek Y."/>
            <person name="Hader T."/>
            <person name="Klenk H.-P."/>
            <person name="Eisen J.A."/>
        </authorList>
    </citation>
    <scope>NUCLEOTIDE SEQUENCE [LARGE SCALE GENOMIC DNA]</scope>
    <source>
        <strain evidence="3">ATCC 35584 / DSM 2162 / JCM 9187 / O7/1</strain>
    </source>
</reference>
<dbReference type="InterPro" id="IPR058240">
    <property type="entry name" value="rSAM_sf"/>
</dbReference>
<dbReference type="HOGENOM" id="CLU_533842_0_0_2"/>
<reference evidence="2 3" key="2">
    <citation type="journal article" date="2011" name="Stand. Genomic Sci.">
        <title>Complete genome sequence of Desulfurococcus mucosus type strain (O7/1).</title>
        <authorList>
            <person name="Wirth R."/>
            <person name="Chertkov O."/>
            <person name="Held B."/>
            <person name="Lapidus A."/>
            <person name="Nolan M."/>
            <person name="Lucas S."/>
            <person name="Hammon N."/>
            <person name="Deshpande S."/>
            <person name="Cheng J.F."/>
            <person name="Tapia R."/>
            <person name="Han C."/>
            <person name="Goodwin L."/>
            <person name="Pitluck S."/>
            <person name="Liolios K."/>
            <person name="Ioanna P."/>
            <person name="Ivanova N."/>
            <person name="Mavromatis K."/>
            <person name="Mikhailova N."/>
            <person name="Pati A."/>
            <person name="Chen A."/>
            <person name="Palaniappan K."/>
            <person name="Land M."/>
            <person name="Hauser L."/>
            <person name="Chang Y.J."/>
            <person name="Jeffries C.D."/>
            <person name="Bilek Y."/>
            <person name="Hader T."/>
            <person name="Rohde M."/>
            <person name="Spring S."/>
            <person name="Sikorski J."/>
            <person name="Goker M."/>
            <person name="Woyke T."/>
            <person name="Bristow J."/>
            <person name="Eisen J.A."/>
            <person name="Markowitz V."/>
            <person name="Hugenholtz P."/>
            <person name="Kyrpides N.C."/>
            <person name="Klenk H.P."/>
        </authorList>
    </citation>
    <scope>NUCLEOTIDE SEQUENCE [LARGE SCALE GENOMIC DNA]</scope>
    <source>
        <strain evidence="3">ATCC 35584 / DSM 2162 / JCM 9187 / O7/1</strain>
    </source>
</reference>
<dbReference type="GO" id="GO:0003824">
    <property type="term" value="F:catalytic activity"/>
    <property type="evidence" value="ECO:0007669"/>
    <property type="project" value="InterPro"/>
</dbReference>
<dbReference type="EMBL" id="CP002363">
    <property type="protein sequence ID" value="ADV64799.1"/>
    <property type="molecule type" value="Genomic_DNA"/>
</dbReference>
<dbReference type="PANTHER" id="PTHR43324:SF1">
    <property type="entry name" value="RADICAL SAM CORE DOMAIN-CONTAINING PROTEIN"/>
    <property type="match status" value="1"/>
</dbReference>
<dbReference type="AlphaFoldDB" id="E8R8H3"/>
<protein>
    <submittedName>
        <fullName evidence="2">Radical SAM domain protein</fullName>
    </submittedName>
</protein>
<dbReference type="SMART" id="SM00729">
    <property type="entry name" value="Elp3"/>
    <property type="match status" value="1"/>
</dbReference>
<dbReference type="RefSeq" id="WP_013562021.1">
    <property type="nucleotide sequence ID" value="NC_014961.1"/>
</dbReference>
<dbReference type="SFLD" id="SFLDS00029">
    <property type="entry name" value="Radical_SAM"/>
    <property type="match status" value="1"/>
</dbReference>
<dbReference type="STRING" id="765177.Desmu_0486"/>
<dbReference type="SFLD" id="SFLDG01082">
    <property type="entry name" value="B12-binding_domain_containing"/>
    <property type="match status" value="1"/>
</dbReference>
<evidence type="ECO:0000313" key="3">
    <source>
        <dbReference type="Proteomes" id="UP000001068"/>
    </source>
</evidence>
<dbReference type="GO" id="GO:0051536">
    <property type="term" value="F:iron-sulfur cluster binding"/>
    <property type="evidence" value="ECO:0007669"/>
    <property type="project" value="InterPro"/>
</dbReference>
<gene>
    <name evidence="2" type="ordered locus">Desmu_0486</name>
</gene>
<feature type="domain" description="Radical SAM core" evidence="1">
    <location>
        <begin position="185"/>
        <end position="445"/>
    </location>
</feature>
<dbReference type="eggNOG" id="arCOG01359">
    <property type="taxonomic scope" value="Archaea"/>
</dbReference>